<keyword evidence="1" id="KW-0175">Coiled coil</keyword>
<feature type="coiled-coil region" evidence="1">
    <location>
        <begin position="401"/>
        <end position="435"/>
    </location>
</feature>
<feature type="compositionally biased region" description="Basic and acidic residues" evidence="2">
    <location>
        <begin position="356"/>
        <end position="370"/>
    </location>
</feature>
<sequence>MRLISCHIENFGKLSNFDYNFNETKNIILEDNGWGKTTLAAFIRVMFYGFANPLKKDDYENERKRFKPWKGGVYGGSLSFSVNNKEYIINRVFFDREKEDTFSIRDAHTLLETTDFSKNIGEEIFKINHESFKNTIFVGQDELETKSTRDIESLLGNVSLEELDINNYDDALGTINGLINSLSPDRKTGRLYKLSRQLDNLEFENLSFDANKTRVSKLVERAKSLEHFLNKERRAKSELQGLIFEELSNKGEEKKEVKEEKKEEAPKDERAEKLKKDIFNFNKLAINEKTDVIGLFILFFGFFLTVLGVFLQNNNRYHVYAYPLTFIGIIIVIFYVSRTFFKRADDTEDDEDEEEPHLKEEKKEETKGYEPFKSAEDAEFNSSSSKYQALIEKMKLNDKKIDEHTGELYRLNREIEELTKEILKQEENITRLTEIKEEIIELKEKYEYTLKARDYLSLAKENFAKRYNKPVKKSFDKFLGYMLDETDDYILNINNELRIKDAGELRDVRMLSKAFRDVIGLALRLAFIESAFTKEKPFIILDDPFVNVDDNTLAPCLNTLNIISKDYQIIYFTCSISRT</sequence>
<accession>A0A1H5RPH7</accession>
<evidence type="ECO:0000313" key="6">
    <source>
        <dbReference type="Proteomes" id="UP000236726"/>
    </source>
</evidence>
<name>A0A1H5RPH7_9FIRM</name>
<feature type="transmembrane region" description="Helical" evidence="3">
    <location>
        <begin position="317"/>
        <end position="336"/>
    </location>
</feature>
<dbReference type="InterPro" id="IPR038729">
    <property type="entry name" value="Rad50/SbcC_AAA"/>
</dbReference>
<keyword evidence="3" id="KW-0472">Membrane</keyword>
<feature type="compositionally biased region" description="Acidic residues" evidence="2">
    <location>
        <begin position="346"/>
        <end position="355"/>
    </location>
</feature>
<dbReference type="Gene3D" id="3.40.50.300">
    <property type="entry name" value="P-loop containing nucleotide triphosphate hydrolases"/>
    <property type="match status" value="2"/>
</dbReference>
<dbReference type="Pfam" id="PF13476">
    <property type="entry name" value="AAA_23"/>
    <property type="match status" value="1"/>
</dbReference>
<keyword evidence="3" id="KW-0812">Transmembrane</keyword>
<evidence type="ECO:0000256" key="2">
    <source>
        <dbReference type="SAM" id="MobiDB-lite"/>
    </source>
</evidence>
<dbReference type="EMBL" id="FNUL01000001">
    <property type="protein sequence ID" value="SEF39391.1"/>
    <property type="molecule type" value="Genomic_DNA"/>
</dbReference>
<dbReference type="PANTHER" id="PTHR41259:SF1">
    <property type="entry name" value="DOUBLE-STRAND BREAK REPAIR RAD50 ATPASE, PUTATIVE-RELATED"/>
    <property type="match status" value="1"/>
</dbReference>
<dbReference type="SUPFAM" id="SSF52540">
    <property type="entry name" value="P-loop containing nucleoside triphosphate hydrolases"/>
    <property type="match status" value="1"/>
</dbReference>
<feature type="region of interest" description="Disordered" evidence="2">
    <location>
        <begin position="346"/>
        <end position="370"/>
    </location>
</feature>
<dbReference type="InterPro" id="IPR027417">
    <property type="entry name" value="P-loop_NTPase"/>
</dbReference>
<proteinExistence type="predicted"/>
<gene>
    <name evidence="5" type="ORF">SAMN05216537_101154</name>
</gene>
<evidence type="ECO:0000313" key="5">
    <source>
        <dbReference type="EMBL" id="SEF39391.1"/>
    </source>
</evidence>
<organism evidence="5 6">
    <name type="scientific">Lachnospira multipara</name>
    <dbReference type="NCBI Taxonomy" id="28051"/>
    <lineage>
        <taxon>Bacteria</taxon>
        <taxon>Bacillati</taxon>
        <taxon>Bacillota</taxon>
        <taxon>Clostridia</taxon>
        <taxon>Lachnospirales</taxon>
        <taxon>Lachnospiraceae</taxon>
        <taxon>Lachnospira</taxon>
    </lineage>
</organism>
<reference evidence="5 6" key="1">
    <citation type="submission" date="2016-10" db="EMBL/GenBank/DDBJ databases">
        <authorList>
            <person name="de Groot N.N."/>
        </authorList>
    </citation>
    <scope>NUCLEOTIDE SEQUENCE [LARGE SCALE GENOMIC DNA]</scope>
    <source>
        <strain evidence="5 6">D15d</strain>
    </source>
</reference>
<dbReference type="GO" id="GO:0016887">
    <property type="term" value="F:ATP hydrolysis activity"/>
    <property type="evidence" value="ECO:0007669"/>
    <property type="project" value="InterPro"/>
</dbReference>
<dbReference type="PANTHER" id="PTHR41259">
    <property type="entry name" value="DOUBLE-STRAND BREAK REPAIR RAD50 ATPASE, PUTATIVE-RELATED"/>
    <property type="match status" value="1"/>
</dbReference>
<dbReference type="GO" id="GO:0006302">
    <property type="term" value="P:double-strand break repair"/>
    <property type="evidence" value="ECO:0007669"/>
    <property type="project" value="InterPro"/>
</dbReference>
<dbReference type="Proteomes" id="UP000236726">
    <property type="component" value="Unassembled WGS sequence"/>
</dbReference>
<dbReference type="RefSeq" id="WP_103952029.1">
    <property type="nucleotide sequence ID" value="NZ_FNUL01000001.1"/>
</dbReference>
<keyword evidence="6" id="KW-1185">Reference proteome</keyword>
<evidence type="ECO:0000256" key="1">
    <source>
        <dbReference type="SAM" id="Coils"/>
    </source>
</evidence>
<protein>
    <submittedName>
        <fullName evidence="5">AAA domain-containing protein</fullName>
    </submittedName>
</protein>
<feature type="transmembrane region" description="Helical" evidence="3">
    <location>
        <begin position="292"/>
        <end position="311"/>
    </location>
</feature>
<evidence type="ECO:0000259" key="4">
    <source>
        <dbReference type="Pfam" id="PF13476"/>
    </source>
</evidence>
<feature type="domain" description="Rad50/SbcC-type AAA" evidence="4">
    <location>
        <begin position="6"/>
        <end position="262"/>
    </location>
</feature>
<keyword evidence="3" id="KW-1133">Transmembrane helix</keyword>
<evidence type="ECO:0000256" key="3">
    <source>
        <dbReference type="SAM" id="Phobius"/>
    </source>
</evidence>
<dbReference type="AlphaFoldDB" id="A0A1H5RPH7"/>